<evidence type="ECO:0000313" key="2">
    <source>
        <dbReference type="Proteomes" id="UP000010478"/>
    </source>
</evidence>
<dbReference type="PATRIC" id="fig|179408.3.peg.1489"/>
<organism evidence="1 2">
    <name type="scientific">Phormidium nigroviride PCC 7112</name>
    <dbReference type="NCBI Taxonomy" id="179408"/>
    <lineage>
        <taxon>Bacteria</taxon>
        <taxon>Bacillati</taxon>
        <taxon>Cyanobacteriota</taxon>
        <taxon>Cyanophyceae</taxon>
        <taxon>Oscillatoriophycideae</taxon>
        <taxon>Oscillatoriales</taxon>
        <taxon>Oscillatoriaceae</taxon>
        <taxon>Phormidium</taxon>
    </lineage>
</organism>
<reference evidence="1 2" key="1">
    <citation type="submission" date="2012-05" db="EMBL/GenBank/DDBJ databases">
        <title>Finished chromosome of genome of Oscillatoria sp. PCC 7112.</title>
        <authorList>
            <consortium name="US DOE Joint Genome Institute"/>
            <person name="Gugger M."/>
            <person name="Coursin T."/>
            <person name="Rippka R."/>
            <person name="Tandeau De Marsac N."/>
            <person name="Huntemann M."/>
            <person name="Wei C.-L."/>
            <person name="Han J."/>
            <person name="Detter J.C."/>
            <person name="Han C."/>
            <person name="Tapia R."/>
            <person name="Davenport K."/>
            <person name="Daligault H."/>
            <person name="Erkkila T."/>
            <person name="Gu W."/>
            <person name="Munk A.C.C."/>
            <person name="Teshima H."/>
            <person name="Xu Y."/>
            <person name="Chain P."/>
            <person name="Chen A."/>
            <person name="Krypides N."/>
            <person name="Mavromatis K."/>
            <person name="Markowitz V."/>
            <person name="Szeto E."/>
            <person name="Ivanova N."/>
            <person name="Mikhailova N."/>
            <person name="Ovchinnikova G."/>
            <person name="Pagani I."/>
            <person name="Pati A."/>
            <person name="Goodwin L."/>
            <person name="Peters L."/>
            <person name="Pitluck S."/>
            <person name="Woyke T."/>
            <person name="Kerfeld C."/>
        </authorList>
    </citation>
    <scope>NUCLEOTIDE SEQUENCE [LARGE SCALE GENOMIC DNA]</scope>
    <source>
        <strain evidence="1 2">PCC 7112</strain>
    </source>
</reference>
<name>K9VC76_9CYAN</name>
<dbReference type="EMBL" id="CP003614">
    <property type="protein sequence ID" value="AFZ05768.1"/>
    <property type="molecule type" value="Genomic_DNA"/>
</dbReference>
<dbReference type="STRING" id="179408.Osc7112_1224"/>
<evidence type="ECO:0000313" key="1">
    <source>
        <dbReference type="EMBL" id="AFZ05768.1"/>
    </source>
</evidence>
<sequence length="84" mass="9377">MSPIKQRLLEAIERTPEPLLEQTLAFLEFLTSRTQSAIAPDFDSDFDSDTDSNDRILADLKASLHQAKAGQTFPVSELWDGINV</sequence>
<dbReference type="AlphaFoldDB" id="K9VC76"/>
<keyword evidence="2" id="KW-1185">Reference proteome</keyword>
<dbReference type="HOGENOM" id="CLU_2524349_0_0_3"/>
<dbReference type="Proteomes" id="UP000010478">
    <property type="component" value="Chromosome"/>
</dbReference>
<proteinExistence type="predicted"/>
<evidence type="ECO:0008006" key="3">
    <source>
        <dbReference type="Google" id="ProtNLM"/>
    </source>
</evidence>
<dbReference type="KEGG" id="oni:Osc7112_1224"/>
<protein>
    <recommendedName>
        <fullName evidence="3">DUF2281 domain-containing protein</fullName>
    </recommendedName>
</protein>
<dbReference type="OrthoDB" id="573320at2"/>
<dbReference type="RefSeq" id="WP_015175092.1">
    <property type="nucleotide sequence ID" value="NC_019729.1"/>
</dbReference>
<accession>K9VC76</accession>
<gene>
    <name evidence="1" type="ORF">Osc7112_1224</name>
</gene>